<dbReference type="EMBL" id="FWEV01000294">
    <property type="protein sequence ID" value="SLM31962.1"/>
    <property type="molecule type" value="Genomic_DNA"/>
</dbReference>
<evidence type="ECO:0000256" key="3">
    <source>
        <dbReference type="ARBA" id="ARBA00022729"/>
    </source>
</evidence>
<dbReference type="InterPro" id="IPR000914">
    <property type="entry name" value="SBP_5_dom"/>
</dbReference>
<feature type="domain" description="Solute-binding protein family 5" evidence="4">
    <location>
        <begin position="72"/>
        <end position="425"/>
    </location>
</feature>
<dbReference type="GO" id="GO:0015833">
    <property type="term" value="P:peptide transport"/>
    <property type="evidence" value="ECO:0007669"/>
    <property type="project" value="TreeGrafter"/>
</dbReference>
<evidence type="ECO:0000259" key="4">
    <source>
        <dbReference type="Pfam" id="PF00496"/>
    </source>
</evidence>
<organism evidence="5 6">
    <name type="scientific">Desulfamplus magnetovallimortis</name>
    <dbReference type="NCBI Taxonomy" id="1246637"/>
    <lineage>
        <taxon>Bacteria</taxon>
        <taxon>Pseudomonadati</taxon>
        <taxon>Thermodesulfobacteriota</taxon>
        <taxon>Desulfobacteria</taxon>
        <taxon>Desulfobacterales</taxon>
        <taxon>Desulfobacteraceae</taxon>
        <taxon>Desulfamplus</taxon>
    </lineage>
</organism>
<dbReference type="Gene3D" id="3.10.105.10">
    <property type="entry name" value="Dipeptide-binding Protein, Domain 3"/>
    <property type="match status" value="1"/>
</dbReference>
<keyword evidence="6" id="KW-1185">Reference proteome</keyword>
<evidence type="ECO:0000256" key="1">
    <source>
        <dbReference type="ARBA" id="ARBA00005695"/>
    </source>
</evidence>
<comment type="similarity">
    <text evidence="1">Belongs to the bacterial solute-binding protein 5 family.</text>
</comment>
<dbReference type="PANTHER" id="PTHR30290:SF9">
    <property type="entry name" value="OLIGOPEPTIDE-BINDING PROTEIN APPA"/>
    <property type="match status" value="1"/>
</dbReference>
<accession>A0A1W1HHV3</accession>
<dbReference type="InterPro" id="IPR030678">
    <property type="entry name" value="Peptide/Ni-bd"/>
</dbReference>
<sequence length="508" mass="57197">MKRLALFLGVALLAVFVVHGGAFAEPKGTLRVALTSMPNSLDLCYGADRNASNAGWRLYNSLVVVNDDGIMEPALAESWKVSDDGIIYTMNLRKGVKFHNGEAFNADSVIFSWNRGKGKEVTWRKKWDIVKEIEKIDDFTIKLKLEKPYPLLLRQISYFWNIVPEGYLKEVGEDGFANHPMGTGPFRFVEWNKGDRLVYEANPDYWEAGKPKVAKLVFRPIEESATRVAAIKTGEIDIVSRLSSEEAAMLKGVPGVDVIEYPVDRVFYIAFNNLTSGKGLPTEHPLVRQAINYAVDIDAIIDALFNGHGRPTNGFFVPTNLGYDESLKPFGYDPEKAKALLKEAGFADGFKIKMAAPTGAYSQFEQVCEAIQGYLGEVGIEVKLTLMESGKYWDLEAKKELPPMFGDSWSCREGEPLERLEGTLGGFKQSYSTWSDPKIDDMLARVAVMPDENERAKLYVELQKYMHENPPFIYLYQPMTFEAVSNKVKNYKPRAAEDYYLKNVSIEE</sequence>
<dbReference type="PIRSF" id="PIRSF002741">
    <property type="entry name" value="MppA"/>
    <property type="match status" value="1"/>
</dbReference>
<evidence type="ECO:0000256" key="2">
    <source>
        <dbReference type="ARBA" id="ARBA00022448"/>
    </source>
</evidence>
<dbReference type="SUPFAM" id="SSF53850">
    <property type="entry name" value="Periplasmic binding protein-like II"/>
    <property type="match status" value="1"/>
</dbReference>
<proteinExistence type="inferred from homology"/>
<evidence type="ECO:0000313" key="6">
    <source>
        <dbReference type="Proteomes" id="UP000191931"/>
    </source>
</evidence>
<dbReference type="Gene3D" id="3.40.190.10">
    <property type="entry name" value="Periplasmic binding protein-like II"/>
    <property type="match status" value="1"/>
</dbReference>
<dbReference type="PANTHER" id="PTHR30290">
    <property type="entry name" value="PERIPLASMIC BINDING COMPONENT OF ABC TRANSPORTER"/>
    <property type="match status" value="1"/>
</dbReference>
<dbReference type="CDD" id="cd00995">
    <property type="entry name" value="PBP2_NikA_DppA_OppA_like"/>
    <property type="match status" value="1"/>
</dbReference>
<dbReference type="STRING" id="1246637.MTBBW1_510017"/>
<reference evidence="5 6" key="1">
    <citation type="submission" date="2017-03" db="EMBL/GenBank/DDBJ databases">
        <authorList>
            <person name="Afonso C.L."/>
            <person name="Miller P.J."/>
            <person name="Scott M.A."/>
            <person name="Spackman E."/>
            <person name="Goraichik I."/>
            <person name="Dimitrov K.M."/>
            <person name="Suarez D.L."/>
            <person name="Swayne D.E."/>
        </authorList>
    </citation>
    <scope>NUCLEOTIDE SEQUENCE [LARGE SCALE GENOMIC DNA]</scope>
    <source>
        <strain evidence="5">PRJEB14757</strain>
    </source>
</reference>
<protein>
    <submittedName>
        <fullName evidence="5">Putative Glutathione-binding protein gsiB</fullName>
    </submittedName>
</protein>
<dbReference type="PROSITE" id="PS01040">
    <property type="entry name" value="SBP_BACTERIAL_5"/>
    <property type="match status" value="1"/>
</dbReference>
<dbReference type="GO" id="GO:0030288">
    <property type="term" value="C:outer membrane-bounded periplasmic space"/>
    <property type="evidence" value="ECO:0007669"/>
    <property type="project" value="UniProtKB-ARBA"/>
</dbReference>
<dbReference type="InterPro" id="IPR039424">
    <property type="entry name" value="SBP_5"/>
</dbReference>
<dbReference type="Gene3D" id="3.90.76.10">
    <property type="entry name" value="Dipeptide-binding Protein, Domain 1"/>
    <property type="match status" value="1"/>
</dbReference>
<gene>
    <name evidence="5" type="ORF">MTBBW1_510017</name>
</gene>
<keyword evidence="3" id="KW-0732">Signal</keyword>
<keyword evidence="2" id="KW-0813">Transport</keyword>
<dbReference type="Pfam" id="PF00496">
    <property type="entry name" value="SBP_bac_5"/>
    <property type="match status" value="1"/>
</dbReference>
<dbReference type="InterPro" id="IPR023765">
    <property type="entry name" value="SBP_5_CS"/>
</dbReference>
<dbReference type="OrthoDB" id="9772924at2"/>
<dbReference type="GO" id="GO:1904680">
    <property type="term" value="F:peptide transmembrane transporter activity"/>
    <property type="evidence" value="ECO:0007669"/>
    <property type="project" value="TreeGrafter"/>
</dbReference>
<dbReference type="Proteomes" id="UP000191931">
    <property type="component" value="Unassembled WGS sequence"/>
</dbReference>
<dbReference type="RefSeq" id="WP_080801289.1">
    <property type="nucleotide sequence ID" value="NZ_LT828542.1"/>
</dbReference>
<dbReference type="GO" id="GO:0043190">
    <property type="term" value="C:ATP-binding cassette (ABC) transporter complex"/>
    <property type="evidence" value="ECO:0007669"/>
    <property type="project" value="InterPro"/>
</dbReference>
<dbReference type="AlphaFoldDB" id="A0A1W1HHV3"/>
<evidence type="ECO:0000313" key="5">
    <source>
        <dbReference type="EMBL" id="SLM31962.1"/>
    </source>
</evidence>
<name>A0A1W1HHV3_9BACT</name>